<reference evidence="2 3" key="1">
    <citation type="submission" date="2019-08" db="EMBL/GenBank/DDBJ databases">
        <title>Draft genome sequences of two oriental melons (Cucumis melo L. var makuwa).</title>
        <authorList>
            <person name="Kwon S.-Y."/>
        </authorList>
    </citation>
    <scope>NUCLEOTIDE SEQUENCE [LARGE SCALE GENOMIC DNA]</scope>
    <source>
        <strain evidence="3">cv. Chang Bougi</strain>
        <tissue evidence="2">Leaf</tissue>
    </source>
</reference>
<evidence type="ECO:0000313" key="3">
    <source>
        <dbReference type="Proteomes" id="UP000321947"/>
    </source>
</evidence>
<accession>A0A5D3CFD8</accession>
<sequence length="252" mass="29026">MEVVELSLNIVVGISNPDTLKVRGNNETEEVVVLVDCRATYNFIAPRKASPLRRTSYHRNLEGSPDPWNAVVENIGALDELLVSDKFPIRVIEELLDELFWPKIFTKLDLCSRYHQIRVHKVDISKTTFNTHDGNYEFLVMSFGLKNAQLLMNEVFKPSLRKFVLVFFDDILIHNTNLESHLNHLTLMFELLWSNSLYANFKKCRFAHSRLEYLGHWVSAKGVEADPEKVQALLDVAPTQHNSRIAKFSWAA</sequence>
<dbReference type="Gene3D" id="3.30.70.270">
    <property type="match status" value="1"/>
</dbReference>
<name>A0A5D3CFD8_CUCMM</name>
<dbReference type="Gene3D" id="3.10.10.10">
    <property type="entry name" value="HIV Type 1 Reverse Transcriptase, subunit A, domain 1"/>
    <property type="match status" value="1"/>
</dbReference>
<protein>
    <submittedName>
        <fullName evidence="2">Retrovirus-related Pol polyprotein from transposon 17.6</fullName>
    </submittedName>
</protein>
<dbReference type="InterPro" id="IPR043128">
    <property type="entry name" value="Rev_trsase/Diguanyl_cyclase"/>
</dbReference>
<organism evidence="2 3">
    <name type="scientific">Cucumis melo var. makuwa</name>
    <name type="common">Oriental melon</name>
    <dbReference type="NCBI Taxonomy" id="1194695"/>
    <lineage>
        <taxon>Eukaryota</taxon>
        <taxon>Viridiplantae</taxon>
        <taxon>Streptophyta</taxon>
        <taxon>Embryophyta</taxon>
        <taxon>Tracheophyta</taxon>
        <taxon>Spermatophyta</taxon>
        <taxon>Magnoliopsida</taxon>
        <taxon>eudicotyledons</taxon>
        <taxon>Gunneridae</taxon>
        <taxon>Pentapetalae</taxon>
        <taxon>rosids</taxon>
        <taxon>fabids</taxon>
        <taxon>Cucurbitales</taxon>
        <taxon>Cucurbitaceae</taxon>
        <taxon>Benincaseae</taxon>
        <taxon>Cucumis</taxon>
    </lineage>
</organism>
<dbReference type="InterPro" id="IPR043502">
    <property type="entry name" value="DNA/RNA_pol_sf"/>
</dbReference>
<evidence type="ECO:0000259" key="1">
    <source>
        <dbReference type="Pfam" id="PF00078"/>
    </source>
</evidence>
<dbReference type="PANTHER" id="PTHR24559:SF450">
    <property type="entry name" value="RNA-DIRECTED DNA POLYMERASE HOMOLOG"/>
    <property type="match status" value="1"/>
</dbReference>
<gene>
    <name evidence="2" type="ORF">E5676_scaffold16G00400</name>
</gene>
<feature type="domain" description="Reverse transcriptase" evidence="1">
    <location>
        <begin position="101"/>
        <end position="217"/>
    </location>
</feature>
<dbReference type="Proteomes" id="UP000321947">
    <property type="component" value="Unassembled WGS sequence"/>
</dbReference>
<comment type="caution">
    <text evidence="2">The sequence shown here is derived from an EMBL/GenBank/DDBJ whole genome shotgun (WGS) entry which is preliminary data.</text>
</comment>
<evidence type="ECO:0000313" key="2">
    <source>
        <dbReference type="EMBL" id="TYK09924.1"/>
    </source>
</evidence>
<proteinExistence type="predicted"/>
<dbReference type="CDD" id="cd01647">
    <property type="entry name" value="RT_LTR"/>
    <property type="match status" value="1"/>
</dbReference>
<dbReference type="InterPro" id="IPR000477">
    <property type="entry name" value="RT_dom"/>
</dbReference>
<dbReference type="AlphaFoldDB" id="A0A5D3CFD8"/>
<dbReference type="InterPro" id="IPR053134">
    <property type="entry name" value="RNA-dir_DNA_polymerase"/>
</dbReference>
<dbReference type="Pfam" id="PF00078">
    <property type="entry name" value="RVT_1"/>
    <property type="match status" value="1"/>
</dbReference>
<dbReference type="EMBL" id="SSTD01011206">
    <property type="protein sequence ID" value="TYK09924.1"/>
    <property type="molecule type" value="Genomic_DNA"/>
</dbReference>
<dbReference type="PANTHER" id="PTHR24559">
    <property type="entry name" value="TRANSPOSON TY3-I GAG-POL POLYPROTEIN"/>
    <property type="match status" value="1"/>
</dbReference>
<dbReference type="SUPFAM" id="SSF56672">
    <property type="entry name" value="DNA/RNA polymerases"/>
    <property type="match status" value="1"/>
</dbReference>